<dbReference type="InterPro" id="IPR008183">
    <property type="entry name" value="Aldose_1/G6P_1-epimerase"/>
</dbReference>
<keyword evidence="3" id="KW-0119">Carbohydrate metabolism</keyword>
<dbReference type="GO" id="GO:0030246">
    <property type="term" value="F:carbohydrate binding"/>
    <property type="evidence" value="ECO:0007669"/>
    <property type="project" value="InterPro"/>
</dbReference>
<keyword evidence="2" id="KW-0413">Isomerase</keyword>
<evidence type="ECO:0000256" key="2">
    <source>
        <dbReference type="ARBA" id="ARBA00023235"/>
    </source>
</evidence>
<evidence type="ECO:0000313" key="5">
    <source>
        <dbReference type="EMBL" id="OCF52702.1"/>
    </source>
</evidence>
<reference evidence="5" key="1">
    <citation type="submission" date="2013-07" db="EMBL/GenBank/DDBJ databases">
        <title>The Genome Sequence of Cryptococcus pinus CBS10737.</title>
        <authorList>
            <consortium name="The Broad Institute Genome Sequencing Platform"/>
            <person name="Cuomo C."/>
            <person name="Litvintseva A."/>
            <person name="Chen Y."/>
            <person name="Heitman J."/>
            <person name="Sun S."/>
            <person name="Springer D."/>
            <person name="Dromer F."/>
            <person name="Young S.K."/>
            <person name="Zeng Q."/>
            <person name="Gargeya S."/>
            <person name="Fitzgerald M."/>
            <person name="Abouelleil A."/>
            <person name="Alvarado L."/>
            <person name="Berlin A.M."/>
            <person name="Chapman S.B."/>
            <person name="Dewar J."/>
            <person name="Goldberg J."/>
            <person name="Griggs A."/>
            <person name="Gujja S."/>
            <person name="Hansen M."/>
            <person name="Howarth C."/>
            <person name="Imamovic A."/>
            <person name="Larimer J."/>
            <person name="McCowan C."/>
            <person name="Murphy C."/>
            <person name="Pearson M."/>
            <person name="Priest M."/>
            <person name="Roberts A."/>
            <person name="Saif S."/>
            <person name="Shea T."/>
            <person name="Sykes S."/>
            <person name="Wortman J."/>
            <person name="Nusbaum C."/>
            <person name="Birren B."/>
        </authorList>
    </citation>
    <scope>NUCLEOTIDE SEQUENCE [LARGE SCALE GENOMIC DNA]</scope>
    <source>
        <strain evidence="5">CBS 10737</strain>
    </source>
</reference>
<evidence type="ECO:0000256" key="3">
    <source>
        <dbReference type="ARBA" id="ARBA00023277"/>
    </source>
</evidence>
<keyword evidence="4" id="KW-0732">Signal</keyword>
<feature type="chain" id="PRO_5008628469" description="Aldose 1-epimerase" evidence="4">
    <location>
        <begin position="21"/>
        <end position="382"/>
    </location>
</feature>
<dbReference type="PANTHER" id="PTHR10091:SF6">
    <property type="entry name" value="1-EPIMERASE, PUTATIVE (AFU_ORTHOLOGUE AFUA_3G13240)-RELATED"/>
    <property type="match status" value="1"/>
</dbReference>
<dbReference type="OrthoDB" id="274691at2759"/>
<dbReference type="CDD" id="cd09019">
    <property type="entry name" value="galactose_mutarotase_like"/>
    <property type="match status" value="1"/>
</dbReference>
<dbReference type="InterPro" id="IPR014718">
    <property type="entry name" value="GH-type_carb-bd"/>
</dbReference>
<dbReference type="AlphaFoldDB" id="A0A1B9IAP1"/>
<dbReference type="GO" id="GO:0004034">
    <property type="term" value="F:aldose 1-epimerase activity"/>
    <property type="evidence" value="ECO:0007669"/>
    <property type="project" value="TreeGrafter"/>
</dbReference>
<gene>
    <name evidence="5" type="ORF">I206_01995</name>
</gene>
<evidence type="ECO:0008006" key="6">
    <source>
        <dbReference type="Google" id="ProtNLM"/>
    </source>
</evidence>
<dbReference type="InterPro" id="IPR047215">
    <property type="entry name" value="Galactose_mutarotase-like"/>
</dbReference>
<dbReference type="InterPro" id="IPR011013">
    <property type="entry name" value="Gal_mutarotase_sf_dom"/>
</dbReference>
<evidence type="ECO:0000256" key="4">
    <source>
        <dbReference type="SAM" id="SignalP"/>
    </source>
</evidence>
<dbReference type="Pfam" id="PF01263">
    <property type="entry name" value="Aldose_epim"/>
    <property type="match status" value="1"/>
</dbReference>
<dbReference type="GO" id="GO:0033499">
    <property type="term" value="P:galactose catabolic process via UDP-galactose, Leloir pathway"/>
    <property type="evidence" value="ECO:0007669"/>
    <property type="project" value="TreeGrafter"/>
</dbReference>
<dbReference type="Gene3D" id="2.70.98.10">
    <property type="match status" value="1"/>
</dbReference>
<organism evidence="5">
    <name type="scientific">Kwoniella pini CBS 10737</name>
    <dbReference type="NCBI Taxonomy" id="1296096"/>
    <lineage>
        <taxon>Eukaryota</taxon>
        <taxon>Fungi</taxon>
        <taxon>Dikarya</taxon>
        <taxon>Basidiomycota</taxon>
        <taxon>Agaricomycotina</taxon>
        <taxon>Tremellomycetes</taxon>
        <taxon>Tremellales</taxon>
        <taxon>Cryptococcaceae</taxon>
        <taxon>Kwoniella</taxon>
    </lineage>
</organism>
<protein>
    <recommendedName>
        <fullName evidence="6">Aldose 1-epimerase</fullName>
    </recommendedName>
</protein>
<dbReference type="PANTHER" id="PTHR10091">
    <property type="entry name" value="ALDOSE-1-EPIMERASE"/>
    <property type="match status" value="1"/>
</dbReference>
<accession>A0A1B9IAP1</accession>
<dbReference type="SUPFAM" id="SSF74650">
    <property type="entry name" value="Galactose mutarotase-like"/>
    <property type="match status" value="1"/>
</dbReference>
<proteinExistence type="inferred from homology"/>
<dbReference type="EMBL" id="KI894008">
    <property type="protein sequence ID" value="OCF52702.1"/>
    <property type="molecule type" value="Genomic_DNA"/>
</dbReference>
<feature type="signal peptide" evidence="4">
    <location>
        <begin position="1"/>
        <end position="20"/>
    </location>
</feature>
<name>A0A1B9IAP1_9TREE</name>
<dbReference type="STRING" id="1296096.A0A1B9IAP1"/>
<comment type="similarity">
    <text evidence="1">Belongs to the aldose epimerase family.</text>
</comment>
<sequence length="382" mass="41875">MKLLSSLLTVFATGATLALANNDALQPYTIYAYGINATFIPYGARLTSLYVHDKNNTPRDVVVGYDDPAQYVKDTATNHTYFGAIVGRYANRIKNGTFTVGEAEYHVPTNEHDGENTLHGGTMGYDAQRNWTLTQYNTSSVTFTLLDASGEQGFPGAVLTHVTYTVTSPPRLTTRIVSVSLDDYTPIMLSTHIYWNLGAFQSPTILNDTLYMPYADRIIDIDPILVPTGGLSSVKYPWQSPSVPLNFTSPKQIYEGALYSQQCGEGCTAIDNAFILDRPPYSSPEDASGPVLQLTSADTGITLTLRTNQQSLQIYSCGGQNGTIPVKASQGHGYVEKYGCLVIEPQQWIDGINQPEWGQMDRQIFGPDSPPQVLWAAYDFSA</sequence>
<reference evidence="5" key="2">
    <citation type="submission" date="2016-07" db="EMBL/GenBank/DDBJ databases">
        <title>Evolution of pathogenesis and genome organization in the Tremellales.</title>
        <authorList>
            <person name="Cuomo C."/>
            <person name="Litvintseva A."/>
            <person name="Heitman J."/>
            <person name="Chen Y."/>
            <person name="Sun S."/>
            <person name="Springer D."/>
            <person name="Dromer F."/>
            <person name="Young S."/>
            <person name="Zeng Q."/>
            <person name="Chapman S."/>
            <person name="Gujja S."/>
            <person name="Saif S."/>
            <person name="Birren B."/>
        </authorList>
    </citation>
    <scope>NUCLEOTIDE SEQUENCE</scope>
    <source>
        <strain evidence="5">CBS 10737</strain>
    </source>
</reference>
<evidence type="ECO:0000256" key="1">
    <source>
        <dbReference type="ARBA" id="ARBA00006206"/>
    </source>
</evidence>
<dbReference type="GO" id="GO:0006006">
    <property type="term" value="P:glucose metabolic process"/>
    <property type="evidence" value="ECO:0007669"/>
    <property type="project" value="TreeGrafter"/>
</dbReference>